<accession>A0ACB9E814</accession>
<organism evidence="1 2">
    <name type="scientific">Smallanthus sonchifolius</name>
    <dbReference type="NCBI Taxonomy" id="185202"/>
    <lineage>
        <taxon>Eukaryota</taxon>
        <taxon>Viridiplantae</taxon>
        <taxon>Streptophyta</taxon>
        <taxon>Embryophyta</taxon>
        <taxon>Tracheophyta</taxon>
        <taxon>Spermatophyta</taxon>
        <taxon>Magnoliopsida</taxon>
        <taxon>eudicotyledons</taxon>
        <taxon>Gunneridae</taxon>
        <taxon>Pentapetalae</taxon>
        <taxon>asterids</taxon>
        <taxon>campanulids</taxon>
        <taxon>Asterales</taxon>
        <taxon>Asteraceae</taxon>
        <taxon>Asteroideae</taxon>
        <taxon>Heliantheae alliance</taxon>
        <taxon>Millerieae</taxon>
        <taxon>Smallanthus</taxon>
    </lineage>
</organism>
<evidence type="ECO:0000313" key="1">
    <source>
        <dbReference type="EMBL" id="KAI3754825.1"/>
    </source>
</evidence>
<gene>
    <name evidence="1" type="ORF">L1987_54616</name>
</gene>
<keyword evidence="2" id="KW-1185">Reference proteome</keyword>
<name>A0ACB9E814_9ASTR</name>
<dbReference type="Proteomes" id="UP001056120">
    <property type="component" value="Linkage Group LG18"/>
</dbReference>
<reference evidence="2" key="1">
    <citation type="journal article" date="2022" name="Mol. Ecol. Resour.">
        <title>The genomes of chicory, endive, great burdock and yacon provide insights into Asteraceae palaeo-polyploidization history and plant inulin production.</title>
        <authorList>
            <person name="Fan W."/>
            <person name="Wang S."/>
            <person name="Wang H."/>
            <person name="Wang A."/>
            <person name="Jiang F."/>
            <person name="Liu H."/>
            <person name="Zhao H."/>
            <person name="Xu D."/>
            <person name="Zhang Y."/>
        </authorList>
    </citation>
    <scope>NUCLEOTIDE SEQUENCE [LARGE SCALE GENOMIC DNA]</scope>
    <source>
        <strain evidence="2">cv. Yunnan</strain>
    </source>
</reference>
<protein>
    <submittedName>
        <fullName evidence="1">Uncharacterized protein</fullName>
    </submittedName>
</protein>
<dbReference type="EMBL" id="CM042035">
    <property type="protein sequence ID" value="KAI3754825.1"/>
    <property type="molecule type" value="Genomic_DNA"/>
</dbReference>
<comment type="caution">
    <text evidence="1">The sequence shown here is derived from an EMBL/GenBank/DDBJ whole genome shotgun (WGS) entry which is preliminary data.</text>
</comment>
<reference evidence="1 2" key="2">
    <citation type="journal article" date="2022" name="Mol. Ecol. Resour.">
        <title>The genomes of chicory, endive, great burdock and yacon provide insights into Asteraceae paleo-polyploidization history and plant inulin production.</title>
        <authorList>
            <person name="Fan W."/>
            <person name="Wang S."/>
            <person name="Wang H."/>
            <person name="Wang A."/>
            <person name="Jiang F."/>
            <person name="Liu H."/>
            <person name="Zhao H."/>
            <person name="Xu D."/>
            <person name="Zhang Y."/>
        </authorList>
    </citation>
    <scope>NUCLEOTIDE SEQUENCE [LARGE SCALE GENOMIC DNA]</scope>
    <source>
        <strain evidence="2">cv. Yunnan</strain>
        <tissue evidence="1">Leaves</tissue>
    </source>
</reference>
<evidence type="ECO:0000313" key="2">
    <source>
        <dbReference type="Proteomes" id="UP001056120"/>
    </source>
</evidence>
<proteinExistence type="predicted"/>
<sequence length="363" mass="40103">MPRITRNVYEKRQKSLGKNKVKVPRCKSVRGPPPDAVLGKRKLQDESSSSEYDEAPAAKCPKLMASAIHAAQSAQDREFVDSLIITPIPSQSNTPHVSKTQDEVGPSTRDTRDERIQALETQVSVLQSQVDELIDREAQRVLIVNEQNKVIAEMQILVSQLVERLNAQGEKGQAGKSSCYSIGIQKNLDDDDEPDAGDGLGERQNVDTNPTSLTQGESEIVGEANMMATGDDKEPAEVAEVDADMLDNSIFKDSDIDDADKFECLLDLDDLSDDEDIGEEELEEGEIVEGDVESDKQKIVYEGCDELINIDVFDDDVIPDDLSEGVAESEESDPIMEKQNPHTAKSMPKDTEMYKNTRMTKAQ</sequence>